<sequence length="386" mass="41584">MKPGGCSPTAIPESESAEVPLGLLLPWACLADVWLCGHLCKQKSQCPHFPLHANRPPLEFPSFHKETWVLALFQDIWPNATAQGARADTSPGQWCLPPVAGVGSPESAVEAWAQRLPRYLGITTAHPEPAHAQRAPPRPRRLSSSWSSADRHPQILENFGFRRPMPWWPKSRDRSGRCDATQRQCSLSRRGCLGERIEQATLKTLARLGAAALFPKGLERGKDYVTVGAGSDYEPMEDSEAGHLCGNGAPGTSATTSAAPCQPLQDWGGTKYVPMNRFLPGSFSSSSLPCSYKSRAGEPGLGLRATHCGVRGSLGLAGAQPCSLLPSELEGEYICIKYMAPDYIGIGTARPQPPNSCLNYVDLDLVPPLEARGDVPGPARTTRTAM</sequence>
<proteinExistence type="predicted"/>
<feature type="compositionally biased region" description="Low complexity" evidence="1">
    <location>
        <begin position="125"/>
        <end position="135"/>
    </location>
</feature>
<evidence type="ECO:0000256" key="1">
    <source>
        <dbReference type="SAM" id="MobiDB-lite"/>
    </source>
</evidence>
<name>A0ABM0REA5_GALVR</name>
<gene>
    <name evidence="3" type="primary">LOC103596937</name>
</gene>
<dbReference type="RefSeq" id="XP_008578946.1">
    <property type="nucleotide sequence ID" value="XM_008580724.1"/>
</dbReference>
<organism evidence="2 3">
    <name type="scientific">Galeopterus variegatus</name>
    <name type="common">Malayan flying lemur</name>
    <name type="synonym">Cynocephalus variegatus</name>
    <dbReference type="NCBI Taxonomy" id="482537"/>
    <lineage>
        <taxon>Eukaryota</taxon>
        <taxon>Metazoa</taxon>
        <taxon>Chordata</taxon>
        <taxon>Craniata</taxon>
        <taxon>Vertebrata</taxon>
        <taxon>Euteleostomi</taxon>
        <taxon>Mammalia</taxon>
        <taxon>Eutheria</taxon>
        <taxon>Euarchontoglires</taxon>
        <taxon>Dermoptera</taxon>
        <taxon>Cynocephalidae</taxon>
        <taxon>Galeopterus</taxon>
    </lineage>
</organism>
<dbReference type="GeneID" id="103596937"/>
<feature type="region of interest" description="Disordered" evidence="1">
    <location>
        <begin position="124"/>
        <end position="147"/>
    </location>
</feature>
<accession>A0ABM0REA5</accession>
<reference evidence="3" key="1">
    <citation type="submission" date="2025-08" db="UniProtKB">
        <authorList>
            <consortium name="RefSeq"/>
        </authorList>
    </citation>
    <scope>IDENTIFICATION</scope>
</reference>
<evidence type="ECO:0000313" key="2">
    <source>
        <dbReference type="Proteomes" id="UP000694923"/>
    </source>
</evidence>
<evidence type="ECO:0000313" key="3">
    <source>
        <dbReference type="RefSeq" id="XP_008578946.1"/>
    </source>
</evidence>
<dbReference type="Proteomes" id="UP000694923">
    <property type="component" value="Unplaced"/>
</dbReference>
<protein>
    <submittedName>
        <fullName evidence="3">Uncharacterized protein LOC103596937</fullName>
    </submittedName>
</protein>
<keyword evidence="2" id="KW-1185">Reference proteome</keyword>